<evidence type="ECO:0000313" key="4">
    <source>
        <dbReference type="EMBL" id="PYC48412.1"/>
    </source>
</evidence>
<feature type="domain" description="HD" evidence="3">
    <location>
        <begin position="73"/>
        <end position="209"/>
    </location>
</feature>
<dbReference type="Gene3D" id="1.10.3210.10">
    <property type="entry name" value="Hypothetical protein af1432"/>
    <property type="match status" value="1"/>
</dbReference>
<dbReference type="OrthoDB" id="9803619at2"/>
<dbReference type="InterPro" id="IPR026875">
    <property type="entry name" value="PHydrolase_assoc_dom"/>
</dbReference>
<dbReference type="InterPro" id="IPR006674">
    <property type="entry name" value="HD_domain"/>
</dbReference>
<dbReference type="InterPro" id="IPR003607">
    <property type="entry name" value="HD/PDEase_dom"/>
</dbReference>
<evidence type="ECO:0000256" key="2">
    <source>
        <dbReference type="HAMAP-Rule" id="MF_01212"/>
    </source>
</evidence>
<organism evidence="4 5">
    <name type="scientific">Litorivita pollutaquae</name>
    <dbReference type="NCBI Taxonomy" id="2200892"/>
    <lineage>
        <taxon>Bacteria</taxon>
        <taxon>Pseudomonadati</taxon>
        <taxon>Pseudomonadota</taxon>
        <taxon>Alphaproteobacteria</taxon>
        <taxon>Rhodobacterales</taxon>
        <taxon>Paracoccaceae</taxon>
        <taxon>Litorivita</taxon>
    </lineage>
</organism>
<dbReference type="SUPFAM" id="SSF109604">
    <property type="entry name" value="HD-domain/PDEase-like"/>
    <property type="match status" value="1"/>
</dbReference>
<gene>
    <name evidence="4" type="ORF">DI396_05385</name>
</gene>
<dbReference type="InterPro" id="IPR051094">
    <property type="entry name" value="Diverse_Catalytic_Enzymes"/>
</dbReference>
<dbReference type="PANTHER" id="PTHR35795">
    <property type="entry name" value="SLR1885 PROTEIN"/>
    <property type="match status" value="1"/>
</dbReference>
<dbReference type="EMBL" id="QFVT01000003">
    <property type="protein sequence ID" value="PYC48412.1"/>
    <property type="molecule type" value="Genomic_DNA"/>
</dbReference>
<keyword evidence="5" id="KW-1185">Reference proteome</keyword>
<dbReference type="PANTHER" id="PTHR35795:SF1">
    <property type="entry name" value="BIS(5'-NUCLEOSYL)-TETRAPHOSPHATASE, SYMMETRICAL"/>
    <property type="match status" value="1"/>
</dbReference>
<name>A0A2V4N3C3_9RHOB</name>
<evidence type="ECO:0000256" key="1">
    <source>
        <dbReference type="ARBA" id="ARBA00022801"/>
    </source>
</evidence>
<dbReference type="NCBIfam" id="NF002328">
    <property type="entry name" value="PRK01286.1-3"/>
    <property type="match status" value="1"/>
</dbReference>
<dbReference type="NCBIfam" id="TIGR01353">
    <property type="entry name" value="dGTP_triPase"/>
    <property type="match status" value="1"/>
</dbReference>
<sequence length="392" mass="44456">MPHDPVSYQPTPRAVFASDPGATRGRLFAEEESVFRSPFQRDRDRIIHASAFRRLKHKTQVFIEHEGDYFRTRLTHSIEVAQVARTISGALGLNPELTEAVALAHDLGHTPFGHTGEDALAALMQPYGGFDHNAQAIRIVTSLERHYAEWDGLNLTWETLEGIAKHNGPVTGDIPWALAEYDKRHDLELHTHASAEAQVAALADDVAYNNHDLHDGLRAELFSTDELAELPIVNGCFAEVDRIYPGLNYYRRRHEALRRFFGILVEDVIDVSRARLAEAAPQSAEDVRHAGRMMVQFSPDLWTQLKVIRQFLFERMYRAPDVVAMRKKVTRVVNELFPLFLEEPELLPKQWRKDVAEAQGEVALARIVCDYIAGMTDRFAIQEHERLLGGVL</sequence>
<dbReference type="HAMAP" id="MF_01212">
    <property type="entry name" value="dGTPase_type2"/>
    <property type="match status" value="1"/>
</dbReference>
<evidence type="ECO:0000313" key="5">
    <source>
        <dbReference type="Proteomes" id="UP000248012"/>
    </source>
</evidence>
<dbReference type="Pfam" id="PF01966">
    <property type="entry name" value="HD"/>
    <property type="match status" value="1"/>
</dbReference>
<evidence type="ECO:0000259" key="3">
    <source>
        <dbReference type="PROSITE" id="PS51831"/>
    </source>
</evidence>
<dbReference type="AlphaFoldDB" id="A0A2V4N3C3"/>
<dbReference type="PROSITE" id="PS51831">
    <property type="entry name" value="HD"/>
    <property type="match status" value="1"/>
</dbReference>
<comment type="similarity">
    <text evidence="2">Belongs to the dGTPase family. Type 2 subfamily.</text>
</comment>
<protein>
    <recommendedName>
        <fullName evidence="2">Deoxyguanosinetriphosphate triphosphohydrolase-like protein</fullName>
    </recommendedName>
</protein>
<proteinExistence type="inferred from homology"/>
<dbReference type="Pfam" id="PF13286">
    <property type="entry name" value="HD_assoc"/>
    <property type="match status" value="1"/>
</dbReference>
<comment type="caution">
    <text evidence="4">The sequence shown here is derived from an EMBL/GenBank/DDBJ whole genome shotgun (WGS) entry which is preliminary data.</text>
</comment>
<dbReference type="InterPro" id="IPR023023">
    <property type="entry name" value="dNTPase_2"/>
</dbReference>
<dbReference type="RefSeq" id="WP_110795147.1">
    <property type="nucleotide sequence ID" value="NZ_KZ826482.1"/>
</dbReference>
<dbReference type="GO" id="GO:0016793">
    <property type="term" value="F:triphosphoric monoester hydrolase activity"/>
    <property type="evidence" value="ECO:0007669"/>
    <property type="project" value="InterPro"/>
</dbReference>
<dbReference type="SMART" id="SM00471">
    <property type="entry name" value="HDc"/>
    <property type="match status" value="1"/>
</dbReference>
<dbReference type="InterPro" id="IPR006261">
    <property type="entry name" value="dGTPase"/>
</dbReference>
<reference evidence="4 5" key="1">
    <citation type="submission" date="2018-05" db="EMBL/GenBank/DDBJ databases">
        <title>Oceanovita maritima gen. nov., sp. nov., a marine bacterium in the family Rhodobacteraceae isolated from surface seawater of Lundu port Xiamen, China.</title>
        <authorList>
            <person name="Hetharua B.H."/>
            <person name="Min D."/>
            <person name="Liao H."/>
            <person name="Tian Y."/>
        </authorList>
    </citation>
    <scope>NUCLEOTIDE SEQUENCE [LARGE SCALE GENOMIC DNA]</scope>
    <source>
        <strain evidence="4 5">FSX-11</strain>
    </source>
</reference>
<dbReference type="Proteomes" id="UP000248012">
    <property type="component" value="Unassembled WGS sequence"/>
</dbReference>
<dbReference type="NCBIfam" id="NF002326">
    <property type="entry name" value="PRK01286.1-1"/>
    <property type="match status" value="1"/>
</dbReference>
<accession>A0A2V4N3C3</accession>
<keyword evidence="1 2" id="KW-0378">Hydrolase</keyword>
<dbReference type="CDD" id="cd00077">
    <property type="entry name" value="HDc"/>
    <property type="match status" value="1"/>
</dbReference>